<keyword evidence="2" id="KW-1185">Reference proteome</keyword>
<sequence length="92" mass="10001">MSSAVFGSFLHPDLVPANTSFHVLSTSSIYVNVENQTEDRDDVASSSTFTLEDSAICLTSEQSTVDVDIDRDDGSVLDVYLVCYSSDLSRVI</sequence>
<accession>A0ABV0NUS5</accession>
<proteinExistence type="predicted"/>
<reference evidence="1 2" key="1">
    <citation type="submission" date="2021-06" db="EMBL/GenBank/DDBJ databases">
        <authorList>
            <person name="Palmer J.M."/>
        </authorList>
    </citation>
    <scope>NUCLEOTIDE SEQUENCE [LARGE SCALE GENOMIC DNA]</scope>
    <source>
        <strain evidence="1 2">GA_2019</strain>
        <tissue evidence="1">Muscle</tissue>
    </source>
</reference>
<protein>
    <submittedName>
        <fullName evidence="1">Uncharacterized protein</fullName>
    </submittedName>
</protein>
<organism evidence="1 2">
    <name type="scientific">Goodea atripinnis</name>
    <dbReference type="NCBI Taxonomy" id="208336"/>
    <lineage>
        <taxon>Eukaryota</taxon>
        <taxon>Metazoa</taxon>
        <taxon>Chordata</taxon>
        <taxon>Craniata</taxon>
        <taxon>Vertebrata</taxon>
        <taxon>Euteleostomi</taxon>
        <taxon>Actinopterygii</taxon>
        <taxon>Neopterygii</taxon>
        <taxon>Teleostei</taxon>
        <taxon>Neoteleostei</taxon>
        <taxon>Acanthomorphata</taxon>
        <taxon>Ovalentaria</taxon>
        <taxon>Atherinomorphae</taxon>
        <taxon>Cyprinodontiformes</taxon>
        <taxon>Goodeidae</taxon>
        <taxon>Goodea</taxon>
    </lineage>
</organism>
<evidence type="ECO:0000313" key="2">
    <source>
        <dbReference type="Proteomes" id="UP001476798"/>
    </source>
</evidence>
<evidence type="ECO:0000313" key="1">
    <source>
        <dbReference type="EMBL" id="MEQ2175173.1"/>
    </source>
</evidence>
<dbReference type="EMBL" id="JAHRIO010051113">
    <property type="protein sequence ID" value="MEQ2175173.1"/>
    <property type="molecule type" value="Genomic_DNA"/>
</dbReference>
<dbReference type="Proteomes" id="UP001476798">
    <property type="component" value="Unassembled WGS sequence"/>
</dbReference>
<gene>
    <name evidence="1" type="ORF">GOODEAATRI_015397</name>
</gene>
<comment type="caution">
    <text evidence="1">The sequence shown here is derived from an EMBL/GenBank/DDBJ whole genome shotgun (WGS) entry which is preliminary data.</text>
</comment>
<name>A0ABV0NUS5_9TELE</name>